<keyword evidence="2" id="KW-0012">Acyltransferase</keyword>
<reference evidence="3" key="1">
    <citation type="journal article" date="2019" name="Int. J. Syst. Evol. Microbiol.">
        <title>The Global Catalogue of Microorganisms (GCM) 10K type strain sequencing project: providing services to taxonomists for standard genome sequencing and annotation.</title>
        <authorList>
            <consortium name="The Broad Institute Genomics Platform"/>
            <consortium name="The Broad Institute Genome Sequencing Center for Infectious Disease"/>
            <person name="Wu L."/>
            <person name="Ma J."/>
        </authorList>
    </citation>
    <scope>NUCLEOTIDE SEQUENCE [LARGE SCALE GENOMIC DNA]</scope>
    <source>
        <strain evidence="3">JCM 3369</strain>
    </source>
</reference>
<evidence type="ECO:0000313" key="2">
    <source>
        <dbReference type="EMBL" id="MFD1696297.1"/>
    </source>
</evidence>
<dbReference type="PROSITE" id="PS51186">
    <property type="entry name" value="GNAT"/>
    <property type="match status" value="1"/>
</dbReference>
<dbReference type="Gene3D" id="3.40.630.30">
    <property type="match status" value="1"/>
</dbReference>
<feature type="domain" description="N-acetyltransferase" evidence="1">
    <location>
        <begin position="45"/>
        <end position="195"/>
    </location>
</feature>
<dbReference type="EC" id="2.3.1.-" evidence="2"/>
<name>A0ABW4JVW6_9HYPH</name>
<keyword evidence="2" id="KW-0808">Transferase</keyword>
<evidence type="ECO:0000313" key="3">
    <source>
        <dbReference type="Proteomes" id="UP001597327"/>
    </source>
</evidence>
<evidence type="ECO:0000259" key="1">
    <source>
        <dbReference type="PROSITE" id="PS51186"/>
    </source>
</evidence>
<dbReference type="InterPro" id="IPR000182">
    <property type="entry name" value="GNAT_dom"/>
</dbReference>
<organism evidence="2 3">
    <name type="scientific">Roseibium aestuarii</name>
    <dbReference type="NCBI Taxonomy" id="2600299"/>
    <lineage>
        <taxon>Bacteria</taxon>
        <taxon>Pseudomonadati</taxon>
        <taxon>Pseudomonadota</taxon>
        <taxon>Alphaproteobacteria</taxon>
        <taxon>Hyphomicrobiales</taxon>
        <taxon>Stappiaceae</taxon>
        <taxon>Roseibium</taxon>
    </lineage>
</organism>
<comment type="caution">
    <text evidence="2">The sequence shown here is derived from an EMBL/GenBank/DDBJ whole genome shotgun (WGS) entry which is preliminary data.</text>
</comment>
<dbReference type="EMBL" id="JBHUFA010000004">
    <property type="protein sequence ID" value="MFD1696297.1"/>
    <property type="molecule type" value="Genomic_DNA"/>
</dbReference>
<accession>A0ABW4JVW6</accession>
<dbReference type="Proteomes" id="UP001597327">
    <property type="component" value="Unassembled WGS sequence"/>
</dbReference>
<dbReference type="RefSeq" id="WP_149892807.1">
    <property type="nucleotide sequence ID" value="NZ_JBHUFA010000004.1"/>
</dbReference>
<proteinExistence type="predicted"/>
<keyword evidence="3" id="KW-1185">Reference proteome</keyword>
<dbReference type="InterPro" id="IPR016181">
    <property type="entry name" value="Acyl_CoA_acyltransferase"/>
</dbReference>
<protein>
    <submittedName>
        <fullName evidence="2">GNAT family N-acetyltransferase</fullName>
        <ecNumber evidence="2">2.3.1.-</ecNumber>
    </submittedName>
</protein>
<dbReference type="GO" id="GO:0016746">
    <property type="term" value="F:acyltransferase activity"/>
    <property type="evidence" value="ECO:0007669"/>
    <property type="project" value="UniProtKB-KW"/>
</dbReference>
<gene>
    <name evidence="2" type="ORF">ACFSC7_12280</name>
</gene>
<sequence>MTSYPLSLDGYTDIPNDKVAYVVTYLEMTQAPEEGATARGDVTLERWTSVDPAEYKALYREIGETWLWFSRLRMSEDKLVEILGRPGTELYVPMRDGKRLGMLEIDVSNPHSVEIVFFGLVPEAVGGGLGRWLMQSGLDMVWARPDTRRVWLHTCTGDSPAAIHFYQACGFKPYKRAIEVADDPRATGLMPAHLGRHVPYLG</sequence>
<dbReference type="CDD" id="cd04301">
    <property type="entry name" value="NAT_SF"/>
    <property type="match status" value="1"/>
</dbReference>
<dbReference type="Pfam" id="PF00583">
    <property type="entry name" value="Acetyltransf_1"/>
    <property type="match status" value="1"/>
</dbReference>
<dbReference type="SUPFAM" id="SSF55729">
    <property type="entry name" value="Acyl-CoA N-acyltransferases (Nat)"/>
    <property type="match status" value="1"/>
</dbReference>